<comment type="similarity">
    <text evidence="1">Belongs to the Cdt1 family.</text>
</comment>
<reference evidence="5 6" key="1">
    <citation type="journal article" date="2015" name="Fungal Genet. Biol.">
        <title>Evolution of novel wood decay mechanisms in Agaricales revealed by the genome sequences of Fistulina hepatica and Cylindrobasidium torrendii.</title>
        <authorList>
            <person name="Floudas D."/>
            <person name="Held B.W."/>
            <person name="Riley R."/>
            <person name="Nagy L.G."/>
            <person name="Koehler G."/>
            <person name="Ransdell A.S."/>
            <person name="Younus H."/>
            <person name="Chow J."/>
            <person name="Chiniquy J."/>
            <person name="Lipzen A."/>
            <person name="Tritt A."/>
            <person name="Sun H."/>
            <person name="Haridas S."/>
            <person name="LaButti K."/>
            <person name="Ohm R.A."/>
            <person name="Kues U."/>
            <person name="Blanchette R.A."/>
            <person name="Grigoriev I.V."/>
            <person name="Minto R.E."/>
            <person name="Hibbett D.S."/>
        </authorList>
    </citation>
    <scope>NUCLEOTIDE SEQUENCE [LARGE SCALE GENOMIC DNA]</scope>
    <source>
        <strain evidence="5 6">FP15055 ss-10</strain>
    </source>
</reference>
<protein>
    <recommendedName>
        <fullName evidence="4">DNA replication factor Cdt1 C-terminal domain-containing protein</fullName>
    </recommendedName>
</protein>
<sequence length="584" mass="64372">MAQFSNDVALSPRKRSRHSDLEDHEFTPKRLRIASHLATPSRSPTKQTPTITDLPSHLSRLYTIQNGLQHALSHALASCAVAPSADTGIVRGVLNHISLQSYSGIATQFSIDDLRRLCWIWEWDGKTLPKSNGSDDDDDNPFMDEPKPPQVKDWSRGAMGFVLTAATHHSKTDKRRTPAYGIGIEVECDLDKGTSGGMAAVARWTAAAEQRKSEFRTKLVKWTELHPEDDNVPQIPLADLPALSAAAPQSSLTRVFASLSPKSRANAFPTPALLASPSRSPAKRVMREFVVPDLPITPSSRQHSPIKPSLLAHSSPIKNTVPFPQTPSRKDRIPPTNPNTPTRRVPPTPARTPTTSGASLSDTPGTPVHQRGRDATTVPQTPTSSRRQALYDRVRQRSLQTSPTRTPKQDADGTALTRDQILKMGQENMRRRVLLGRLPTVAESLSMMFAAPTAGTTVTMTPSRKRRTLRTSEVAASIMKSSSMPISSSDANEMLGMLAELCPFFVKSLNLDGEEWLEMPKQSDTLFDDDPNRTPVPPPSPSRSRTTKTPEQELLTRSPKRVTRQVGGLRQVREVIRRELDLID</sequence>
<dbReference type="Pfam" id="PF16679">
    <property type="entry name" value="CDT1_C"/>
    <property type="match status" value="1"/>
</dbReference>
<feature type="region of interest" description="Disordered" evidence="3">
    <location>
        <begin position="523"/>
        <end position="556"/>
    </location>
</feature>
<organism evidence="5 6">
    <name type="scientific">Cylindrobasidium torrendii FP15055 ss-10</name>
    <dbReference type="NCBI Taxonomy" id="1314674"/>
    <lineage>
        <taxon>Eukaryota</taxon>
        <taxon>Fungi</taxon>
        <taxon>Dikarya</taxon>
        <taxon>Basidiomycota</taxon>
        <taxon>Agaricomycotina</taxon>
        <taxon>Agaricomycetes</taxon>
        <taxon>Agaricomycetidae</taxon>
        <taxon>Agaricales</taxon>
        <taxon>Marasmiineae</taxon>
        <taxon>Physalacriaceae</taxon>
        <taxon>Cylindrobasidium</taxon>
    </lineage>
</organism>
<dbReference type="OrthoDB" id="3366139at2759"/>
<dbReference type="Proteomes" id="UP000054007">
    <property type="component" value="Unassembled WGS sequence"/>
</dbReference>
<evidence type="ECO:0000313" key="6">
    <source>
        <dbReference type="Proteomes" id="UP000054007"/>
    </source>
</evidence>
<accession>A0A0D7BTN5</accession>
<feature type="region of interest" description="Disordered" evidence="3">
    <location>
        <begin position="1"/>
        <end position="25"/>
    </location>
</feature>
<dbReference type="AlphaFoldDB" id="A0A0D7BTN5"/>
<evidence type="ECO:0000256" key="3">
    <source>
        <dbReference type="SAM" id="MobiDB-lite"/>
    </source>
</evidence>
<dbReference type="Gene3D" id="1.10.10.1420">
    <property type="entry name" value="DNA replication factor Cdt1, C-terminal WH domain"/>
    <property type="match status" value="1"/>
</dbReference>
<feature type="region of interest" description="Disordered" evidence="3">
    <location>
        <begin position="295"/>
        <end position="418"/>
    </location>
</feature>
<name>A0A0D7BTN5_9AGAR</name>
<evidence type="ECO:0000259" key="4">
    <source>
        <dbReference type="Pfam" id="PF16679"/>
    </source>
</evidence>
<dbReference type="InterPro" id="IPR038090">
    <property type="entry name" value="Cdt1_C_WH_dom_sf"/>
</dbReference>
<feature type="domain" description="DNA replication factor Cdt1 C-terminal" evidence="4">
    <location>
        <begin position="390"/>
        <end position="510"/>
    </location>
</feature>
<gene>
    <name evidence="5" type="ORF">CYLTODRAFT_365301</name>
</gene>
<feature type="compositionally biased region" description="Polar residues" evidence="3">
    <location>
        <begin position="397"/>
        <end position="406"/>
    </location>
</feature>
<evidence type="ECO:0000256" key="2">
    <source>
        <dbReference type="ARBA" id="ARBA00023306"/>
    </source>
</evidence>
<feature type="compositionally biased region" description="Polar residues" evidence="3">
    <location>
        <begin position="316"/>
        <end position="327"/>
    </location>
</feature>
<keyword evidence="6" id="KW-1185">Reference proteome</keyword>
<feature type="region of interest" description="Disordered" evidence="3">
    <location>
        <begin position="130"/>
        <end position="151"/>
    </location>
</feature>
<proteinExistence type="inferred from homology"/>
<evidence type="ECO:0000313" key="5">
    <source>
        <dbReference type="EMBL" id="KIY73752.1"/>
    </source>
</evidence>
<keyword evidence="2" id="KW-0131">Cell cycle</keyword>
<evidence type="ECO:0000256" key="1">
    <source>
        <dbReference type="ARBA" id="ARBA00008356"/>
    </source>
</evidence>
<dbReference type="EMBL" id="KN880434">
    <property type="protein sequence ID" value="KIY73752.1"/>
    <property type="molecule type" value="Genomic_DNA"/>
</dbReference>
<feature type="compositionally biased region" description="Polar residues" evidence="3">
    <location>
        <begin position="377"/>
        <end position="387"/>
    </location>
</feature>
<dbReference type="InterPro" id="IPR032054">
    <property type="entry name" value="Cdt1_C"/>
</dbReference>